<dbReference type="OrthoDB" id="9809878at2"/>
<reference evidence="4 5" key="1">
    <citation type="submission" date="2016-01" db="EMBL/GenBank/DDBJ databases">
        <authorList>
            <person name="Oliw E.H."/>
        </authorList>
    </citation>
    <scope>NUCLEOTIDE SEQUENCE [LARGE SCALE GENOMIC DNA]</scope>
    <source>
        <strain evidence="4 5">KA00635</strain>
    </source>
</reference>
<evidence type="ECO:0000313" key="5">
    <source>
        <dbReference type="Proteomes" id="UP000070422"/>
    </source>
</evidence>
<dbReference type="GO" id="GO:0009295">
    <property type="term" value="C:nucleoid"/>
    <property type="evidence" value="ECO:0007669"/>
    <property type="project" value="TreeGrafter"/>
</dbReference>
<dbReference type="InterPro" id="IPR000424">
    <property type="entry name" value="Primosome_PriB/ssb"/>
</dbReference>
<evidence type="ECO:0000313" key="4">
    <source>
        <dbReference type="EMBL" id="KXB37774.1"/>
    </source>
</evidence>
<dbReference type="RefSeq" id="WP_060936446.1">
    <property type="nucleotide sequence ID" value="NZ_JASOZP010000001.1"/>
</dbReference>
<comment type="caution">
    <text evidence="4">The sequence shown here is derived from an EMBL/GenBank/DDBJ whole genome shotgun (WGS) entry which is preliminary data.</text>
</comment>
<dbReference type="Proteomes" id="UP000070422">
    <property type="component" value="Unassembled WGS sequence"/>
</dbReference>
<keyword evidence="1 2" id="KW-0238">DNA-binding</keyword>
<dbReference type="CDD" id="cd04496">
    <property type="entry name" value="SSB_OBF"/>
    <property type="match status" value="1"/>
</dbReference>
<protein>
    <recommendedName>
        <fullName evidence="2 3">Single-stranded DNA-binding protein</fullName>
    </recommendedName>
</protein>
<dbReference type="NCBIfam" id="TIGR00621">
    <property type="entry name" value="ssb"/>
    <property type="match status" value="1"/>
</dbReference>
<evidence type="ECO:0000256" key="1">
    <source>
        <dbReference type="ARBA" id="ARBA00023125"/>
    </source>
</evidence>
<name>A0A133Y3K1_9LACT</name>
<sequence>MMNQVQLIGRLAREVTLTVTENHNKVFKNVLAISRYGANQETDFIPITAWNVTASLFEQYLHKGDEVGIVGSLRSHSYLNKNQQKVSYTDVLVQEVFFLRKKQADKQPVQEVNVEITKA</sequence>
<dbReference type="SUPFAM" id="SSF50249">
    <property type="entry name" value="Nucleic acid-binding proteins"/>
    <property type="match status" value="1"/>
</dbReference>
<evidence type="ECO:0000256" key="3">
    <source>
        <dbReference type="RuleBase" id="RU000524"/>
    </source>
</evidence>
<dbReference type="EMBL" id="LSCQ01000019">
    <property type="protein sequence ID" value="KXB37774.1"/>
    <property type="molecule type" value="Genomic_DNA"/>
</dbReference>
<dbReference type="PROSITE" id="PS50935">
    <property type="entry name" value="SSB"/>
    <property type="match status" value="1"/>
</dbReference>
<dbReference type="GO" id="GO:0006260">
    <property type="term" value="P:DNA replication"/>
    <property type="evidence" value="ECO:0007669"/>
    <property type="project" value="InterPro"/>
</dbReference>
<accession>A0A133Y3K1</accession>
<dbReference type="GO" id="GO:0003697">
    <property type="term" value="F:single-stranded DNA binding"/>
    <property type="evidence" value="ECO:0007669"/>
    <property type="project" value="InterPro"/>
</dbReference>
<organism evidence="4 5">
    <name type="scientific">Aerococcus christensenii</name>
    <dbReference type="NCBI Taxonomy" id="87541"/>
    <lineage>
        <taxon>Bacteria</taxon>
        <taxon>Bacillati</taxon>
        <taxon>Bacillota</taxon>
        <taxon>Bacilli</taxon>
        <taxon>Lactobacillales</taxon>
        <taxon>Aerococcaceae</taxon>
        <taxon>Aerococcus</taxon>
    </lineage>
</organism>
<dbReference type="Gene3D" id="2.40.50.140">
    <property type="entry name" value="Nucleic acid-binding proteins"/>
    <property type="match status" value="1"/>
</dbReference>
<dbReference type="PANTHER" id="PTHR10302:SF27">
    <property type="entry name" value="SINGLE-STRANDED DNA-BINDING PROTEIN"/>
    <property type="match status" value="1"/>
</dbReference>
<dbReference type="InterPro" id="IPR011344">
    <property type="entry name" value="ssDNA-bd"/>
</dbReference>
<dbReference type="STRING" id="87541.AWM71_02560"/>
<gene>
    <name evidence="4" type="ORF">HMPREF3187_00333</name>
</gene>
<evidence type="ECO:0000256" key="2">
    <source>
        <dbReference type="PIRNR" id="PIRNR002070"/>
    </source>
</evidence>
<proteinExistence type="predicted"/>
<dbReference type="Pfam" id="PF00436">
    <property type="entry name" value="SSB"/>
    <property type="match status" value="1"/>
</dbReference>
<dbReference type="InterPro" id="IPR012340">
    <property type="entry name" value="NA-bd_OB-fold"/>
</dbReference>
<dbReference type="PIRSF" id="PIRSF002070">
    <property type="entry name" value="SSB"/>
    <property type="match status" value="1"/>
</dbReference>
<dbReference type="PATRIC" id="fig|87541.4.peg.334"/>
<dbReference type="PANTHER" id="PTHR10302">
    <property type="entry name" value="SINGLE-STRANDED DNA-BINDING PROTEIN"/>
    <property type="match status" value="1"/>
</dbReference>
<dbReference type="AlphaFoldDB" id="A0A133Y3K1"/>